<evidence type="ECO:0000259" key="2">
    <source>
        <dbReference type="Pfam" id="PF02834"/>
    </source>
</evidence>
<dbReference type="RefSeq" id="WP_197547742.1">
    <property type="nucleotide sequence ID" value="NZ_CP063164.1"/>
</dbReference>
<dbReference type="InterPro" id="IPR004175">
    <property type="entry name" value="RNA_CPDase"/>
</dbReference>
<evidence type="ECO:0000256" key="1">
    <source>
        <dbReference type="ARBA" id="ARBA00022801"/>
    </source>
</evidence>
<dbReference type="PANTHER" id="PTHR35561:SF1">
    <property type="entry name" value="RNA 2',3'-CYCLIC PHOSPHODIESTERASE"/>
    <property type="match status" value="1"/>
</dbReference>
<dbReference type="GO" id="GO:0004113">
    <property type="term" value="F:2',3'-cyclic-nucleotide 3'-phosphodiesterase activity"/>
    <property type="evidence" value="ECO:0007669"/>
    <property type="project" value="InterPro"/>
</dbReference>
<evidence type="ECO:0000313" key="4">
    <source>
        <dbReference type="Proteomes" id="UP000595074"/>
    </source>
</evidence>
<feature type="domain" description="Phosphoesterase HXTX" evidence="2">
    <location>
        <begin position="19"/>
        <end position="81"/>
    </location>
</feature>
<organism evidence="3 4">
    <name type="scientific">Sulfurovum indicum</name>
    <dbReference type="NCBI Taxonomy" id="2779528"/>
    <lineage>
        <taxon>Bacteria</taxon>
        <taxon>Pseudomonadati</taxon>
        <taxon>Campylobacterota</taxon>
        <taxon>Epsilonproteobacteria</taxon>
        <taxon>Campylobacterales</taxon>
        <taxon>Sulfurovaceae</taxon>
        <taxon>Sulfurovum</taxon>
    </lineage>
</organism>
<evidence type="ECO:0000313" key="3">
    <source>
        <dbReference type="EMBL" id="QOR61070.1"/>
    </source>
</evidence>
<name>A0A7M1S3Z1_9BACT</name>
<protein>
    <submittedName>
        <fullName evidence="3">RNA 2',3'-cyclic phosphodiesterase</fullName>
    </submittedName>
</protein>
<dbReference type="InterPro" id="IPR009097">
    <property type="entry name" value="Cyclic_Pdiesterase"/>
</dbReference>
<dbReference type="InterPro" id="IPR014051">
    <property type="entry name" value="Phosphoesterase_HXTX"/>
</dbReference>
<keyword evidence="4" id="KW-1185">Reference proteome</keyword>
<dbReference type="Pfam" id="PF02834">
    <property type="entry name" value="LigT_PEase"/>
    <property type="match status" value="1"/>
</dbReference>
<gene>
    <name evidence="3" type="primary">thpR</name>
    <name evidence="3" type="ORF">IMZ28_06265</name>
</gene>
<keyword evidence="1" id="KW-0378">Hydrolase</keyword>
<sequence>MRLFIASPVALDDYETVKKDFEGIFEGKWTEEENLHLTWVFLGETEDATPVLNKLKTLTPLESEVQISELGYFGRPPRVFYAKAESQVLNSKAREFKEADFKLYRFKPHITLCRIKVIHDYKAYKEMMKSYREKMLGKVLPQIHLYKSTLTQKGAHYEKLV</sequence>
<proteinExistence type="predicted"/>
<dbReference type="SUPFAM" id="SSF55144">
    <property type="entry name" value="LigT-like"/>
    <property type="match status" value="1"/>
</dbReference>
<accession>A0A7M1S3Z1</accession>
<dbReference type="Proteomes" id="UP000595074">
    <property type="component" value="Chromosome"/>
</dbReference>
<dbReference type="KEGG" id="sinu:IMZ28_06265"/>
<reference evidence="3 4" key="1">
    <citation type="submission" date="2020-10" db="EMBL/GenBank/DDBJ databases">
        <title>The genome of sulfurovum sp.</title>
        <authorList>
            <person name="Xie S."/>
            <person name="Shao Z."/>
            <person name="Jiang L."/>
        </authorList>
    </citation>
    <scope>NUCLEOTIDE SEQUENCE [LARGE SCALE GENOMIC DNA]</scope>
    <source>
        <strain evidence="3 4">ST-419</strain>
    </source>
</reference>
<dbReference type="EMBL" id="CP063164">
    <property type="protein sequence ID" value="QOR61070.1"/>
    <property type="molecule type" value="Genomic_DNA"/>
</dbReference>
<dbReference type="GO" id="GO:0008664">
    <property type="term" value="F:RNA 2',3'-cyclic 3'-phosphodiesterase activity"/>
    <property type="evidence" value="ECO:0007669"/>
    <property type="project" value="InterPro"/>
</dbReference>
<dbReference type="PANTHER" id="PTHR35561">
    <property type="entry name" value="RNA 2',3'-CYCLIC PHOSPHODIESTERASE"/>
    <property type="match status" value="1"/>
</dbReference>
<dbReference type="Gene3D" id="3.90.1140.10">
    <property type="entry name" value="Cyclic phosphodiesterase"/>
    <property type="match status" value="1"/>
</dbReference>
<dbReference type="NCBIfam" id="TIGR02258">
    <property type="entry name" value="2_5_ligase"/>
    <property type="match status" value="1"/>
</dbReference>
<dbReference type="AlphaFoldDB" id="A0A7M1S3Z1"/>